<proteinExistence type="predicted"/>
<dbReference type="Proteomes" id="UP001319045">
    <property type="component" value="Chromosome"/>
</dbReference>
<evidence type="ECO:0000256" key="3">
    <source>
        <dbReference type="ARBA" id="ARBA00023237"/>
    </source>
</evidence>
<keyword evidence="5" id="KW-0732">Signal</keyword>
<sequence length="756" mass="84634">MKTKSFLILSLATTLALPMSAQKNNEKQKAGKARETENSTQTGKANNMMLNASDETSPRFINVGLPEGTGGTVVSENGMLISPDTYLLMPNQAWRQDGSFQRPDSWSLSKTAIKLGDVGVSMATATRKGTNKFVGQLNLHTNSFGLMGGNLSLSGPIKNNWFYHFNAFVTMDPGSTHPSWTNYLDKTFLIKGLLTKKYKNGEISFQYKFMNSQKINDNVCPYTFHKDKQVTALDNFEIGKKSYATGDINHIYKNPLNGQMESINLMKGTGSTVHSFDILGNNILHKNLTIDYSLRYQRSESGKTNYSFNAIKSQDGLPSTQRYIYADNNNNQVYTGLVQNIQMGIAPKRPASLLQGRFELNKKGHNFNYSLGYTGYAWHVDKAIQGTYSYLSEVAPNPRQISLQVKDKNGAWVNKQADENGQWNYNGAFFYYNGNEFKNAIYALSNVKPIKNLKIDLGARFEWHRLVGTWCPKSDRSSSKDATWVSGETSPINRNFWNKSFTATATYNILPNFGIVGDAYYIEVSDGINVYKGANDPMSKTNVIPYFAGGVFYNSPLISIVSRISHISRSNLYASGSFSNKEGESTKLSFLYDIQTLGWTTDAVLKPFKGFSLHMMLTLQNPVYKNFSFDVFGEHYDYDGIPARTCSKTLIEIDPSYSFGKFRIWASARYFSKAPCAYPGTLFFPSRWETFAGVDYKAAKNISFSLNVVNLLNQAGAQGRIVGTNTATDPEPYYDQPVAGTFIRPFTIDLKTKITF</sequence>
<feature type="region of interest" description="Disordered" evidence="4">
    <location>
        <begin position="20"/>
        <end position="47"/>
    </location>
</feature>
<accession>A0ABN6EF63</accession>
<evidence type="ECO:0000256" key="4">
    <source>
        <dbReference type="SAM" id="MobiDB-lite"/>
    </source>
</evidence>
<evidence type="ECO:0000256" key="5">
    <source>
        <dbReference type="SAM" id="SignalP"/>
    </source>
</evidence>
<evidence type="ECO:0000256" key="2">
    <source>
        <dbReference type="ARBA" id="ARBA00023136"/>
    </source>
</evidence>
<evidence type="ECO:0000256" key="1">
    <source>
        <dbReference type="ARBA" id="ARBA00004442"/>
    </source>
</evidence>
<keyword evidence="7" id="KW-1185">Reference proteome</keyword>
<protein>
    <submittedName>
        <fullName evidence="6">2,6-beta-D-fructofuranosidase</fullName>
    </submittedName>
</protein>
<dbReference type="RefSeq" id="WP_207154710.1">
    <property type="nucleotide sequence ID" value="NZ_AP024484.1"/>
</dbReference>
<dbReference type="InterPro" id="IPR036942">
    <property type="entry name" value="Beta-barrel_TonB_sf"/>
</dbReference>
<evidence type="ECO:0000313" key="7">
    <source>
        <dbReference type="Proteomes" id="UP001319045"/>
    </source>
</evidence>
<feature type="compositionally biased region" description="Polar residues" evidence="4">
    <location>
        <begin position="38"/>
        <end position="47"/>
    </location>
</feature>
<name>A0ABN6EF63_9BACT</name>
<reference evidence="6 7" key="1">
    <citation type="journal article" date="2022" name="Int. J. Syst. Evol. Microbiol.">
        <title>Prevotella herbatica sp. nov., a plant polysaccharide-decomposing anaerobic bacterium isolated from a methanogenic reactor.</title>
        <authorList>
            <person name="Uek A."/>
            <person name="Tonouchi A."/>
            <person name="Kaku N."/>
            <person name="Ueki K."/>
        </authorList>
    </citation>
    <scope>NUCLEOTIDE SEQUENCE [LARGE SCALE GENOMIC DNA]</scope>
    <source>
        <strain evidence="6 7">WR041</strain>
    </source>
</reference>
<evidence type="ECO:0000313" key="6">
    <source>
        <dbReference type="EMBL" id="BCS84543.1"/>
    </source>
</evidence>
<gene>
    <name evidence="6" type="ORF">prwr041_04360</name>
</gene>
<feature type="chain" id="PRO_5046297845" evidence="5">
    <location>
        <begin position="22"/>
        <end position="756"/>
    </location>
</feature>
<keyword evidence="2" id="KW-0472">Membrane</keyword>
<dbReference type="EMBL" id="AP024484">
    <property type="protein sequence ID" value="BCS84543.1"/>
    <property type="molecule type" value="Genomic_DNA"/>
</dbReference>
<comment type="subcellular location">
    <subcellularLocation>
        <location evidence="1">Cell outer membrane</location>
    </subcellularLocation>
</comment>
<organism evidence="6 7">
    <name type="scientific">Prevotella herbatica</name>
    <dbReference type="NCBI Taxonomy" id="2801997"/>
    <lineage>
        <taxon>Bacteria</taxon>
        <taxon>Pseudomonadati</taxon>
        <taxon>Bacteroidota</taxon>
        <taxon>Bacteroidia</taxon>
        <taxon>Bacteroidales</taxon>
        <taxon>Prevotellaceae</taxon>
        <taxon>Prevotella</taxon>
    </lineage>
</organism>
<dbReference type="SUPFAM" id="SSF56935">
    <property type="entry name" value="Porins"/>
    <property type="match status" value="1"/>
</dbReference>
<feature type="signal peptide" evidence="5">
    <location>
        <begin position="1"/>
        <end position="21"/>
    </location>
</feature>
<dbReference type="Gene3D" id="2.40.170.20">
    <property type="entry name" value="TonB-dependent receptor, beta-barrel domain"/>
    <property type="match status" value="1"/>
</dbReference>
<keyword evidence="3" id="KW-0998">Cell outer membrane</keyword>
<feature type="compositionally biased region" description="Basic and acidic residues" evidence="4">
    <location>
        <begin position="24"/>
        <end position="37"/>
    </location>
</feature>